<reference evidence="1 2" key="1">
    <citation type="submission" date="2024-10" db="EMBL/GenBank/DDBJ databases">
        <authorList>
            <person name="Kim D."/>
        </authorList>
    </citation>
    <scope>NUCLEOTIDE SEQUENCE [LARGE SCALE GENOMIC DNA]</scope>
    <source>
        <strain evidence="1">BH-2024</strain>
    </source>
</reference>
<sequence length="234" mass="25788">MLSCFEDIIAIPCGTLLASATGVITKVMESEKKVSVVLVCGSGENFVVTEFKQNSANALQKYLSVGNVLKLQSVKAQRFNEKFDGQKFFQTPFPFEFVVTKHSKICLVKTEVLAAKEFTQLVAGRFYKIKCVLTTPFSLIGEMFAAVVGDLCGKRADLFISGEKLPEMFGQLDSMDQLELKRCFVKIEDECMQLNVLASDVNVCGCKVTIGDKLVTPVKRKSDEAILSPQSAKK</sequence>
<keyword evidence="2" id="KW-1185">Reference proteome</keyword>
<evidence type="ECO:0000313" key="2">
    <source>
        <dbReference type="Proteomes" id="UP001620626"/>
    </source>
</evidence>
<proteinExistence type="predicted"/>
<evidence type="ECO:0000313" key="1">
    <source>
        <dbReference type="EMBL" id="KAL3092231.1"/>
    </source>
</evidence>
<accession>A0ABD2JNP3</accession>
<dbReference type="EMBL" id="JBICBT010000926">
    <property type="protein sequence ID" value="KAL3092231.1"/>
    <property type="molecule type" value="Genomic_DNA"/>
</dbReference>
<dbReference type="Proteomes" id="UP001620626">
    <property type="component" value="Unassembled WGS sequence"/>
</dbReference>
<dbReference type="AlphaFoldDB" id="A0ABD2JNP3"/>
<organism evidence="1 2">
    <name type="scientific">Heterodera trifolii</name>
    <dbReference type="NCBI Taxonomy" id="157864"/>
    <lineage>
        <taxon>Eukaryota</taxon>
        <taxon>Metazoa</taxon>
        <taxon>Ecdysozoa</taxon>
        <taxon>Nematoda</taxon>
        <taxon>Chromadorea</taxon>
        <taxon>Rhabditida</taxon>
        <taxon>Tylenchina</taxon>
        <taxon>Tylenchomorpha</taxon>
        <taxon>Tylenchoidea</taxon>
        <taxon>Heteroderidae</taxon>
        <taxon>Heteroderinae</taxon>
        <taxon>Heterodera</taxon>
    </lineage>
</organism>
<gene>
    <name evidence="1" type="ORF">niasHT_026756</name>
</gene>
<comment type="caution">
    <text evidence="1">The sequence shown here is derived from an EMBL/GenBank/DDBJ whole genome shotgun (WGS) entry which is preliminary data.</text>
</comment>
<protein>
    <submittedName>
        <fullName evidence="1">Uncharacterized protein</fullName>
    </submittedName>
</protein>
<name>A0ABD2JNP3_9BILA</name>